<keyword evidence="1" id="KW-0496">Mitochondrion</keyword>
<accession>A0A6B9XVN2</accession>
<name>A0A6B9XVN2_PICSI</name>
<gene>
    <name evidence="1" type="primary">orf04328</name>
    <name evidence="1" type="ORF">Q903MT_gene4305</name>
</gene>
<proteinExistence type="predicted"/>
<organism evidence="1">
    <name type="scientific">Picea sitchensis</name>
    <name type="common">Sitka spruce</name>
    <name type="synonym">Pinus sitchensis</name>
    <dbReference type="NCBI Taxonomy" id="3332"/>
    <lineage>
        <taxon>Eukaryota</taxon>
        <taxon>Viridiplantae</taxon>
        <taxon>Streptophyta</taxon>
        <taxon>Embryophyta</taxon>
        <taxon>Tracheophyta</taxon>
        <taxon>Spermatophyta</taxon>
        <taxon>Pinopsida</taxon>
        <taxon>Pinidae</taxon>
        <taxon>Conifers I</taxon>
        <taxon>Pinales</taxon>
        <taxon>Pinaceae</taxon>
        <taxon>Picea</taxon>
    </lineage>
</organism>
<protein>
    <submittedName>
        <fullName evidence="1">Uncharacterized protein</fullName>
    </submittedName>
</protein>
<reference evidence="1" key="1">
    <citation type="submission" date="2019-03" db="EMBL/GenBank/DDBJ databases">
        <title>Largest Complete Mitochondrial Genome of a Gymnosperm, Sitka Spruce (Picea sitchensis), Indicates Complex Physical Structure.</title>
        <authorList>
            <person name="Jackman S.D."/>
            <person name="Coombe L."/>
            <person name="Warren R."/>
            <person name="Kirk H."/>
            <person name="Trinh E."/>
            <person name="McLeod T."/>
            <person name="Pleasance S."/>
            <person name="Pandoh P."/>
            <person name="Zhao Y."/>
            <person name="Coope R."/>
            <person name="Bousquet J."/>
            <person name="Bohlmann J.C."/>
            <person name="Jones S.J.M."/>
            <person name="Birol I."/>
        </authorList>
    </citation>
    <scope>NUCLEOTIDE SEQUENCE</scope>
    <source>
        <strain evidence="1">Q903</strain>
    </source>
</reference>
<sequence>MMRGPKLDDRVILYTPEKPFYLFLFAFSGKWNSPRFAKLMLQVSHHFNRRPNKASFGC</sequence>
<evidence type="ECO:0000313" key="1">
    <source>
        <dbReference type="EMBL" id="QHR90282.1"/>
    </source>
</evidence>
<dbReference type="AlphaFoldDB" id="A0A6B9XVN2"/>
<dbReference type="EMBL" id="MK697699">
    <property type="protein sequence ID" value="QHR90282.1"/>
    <property type="molecule type" value="Genomic_DNA"/>
</dbReference>
<geneLocation type="mitochondrion" evidence="1"/>